<comment type="similarity">
    <text evidence="5">Belongs to the BI1 family.</text>
</comment>
<keyword evidence="7" id="KW-1185">Reference proteome</keyword>
<reference evidence="6 7" key="1">
    <citation type="submission" date="2023-09" db="EMBL/GenBank/DDBJ databases">
        <title>Pangenome analysis of Batrachochytrium dendrobatidis and related Chytrids.</title>
        <authorList>
            <person name="Yacoub M.N."/>
            <person name="Stajich J.E."/>
            <person name="James T.Y."/>
        </authorList>
    </citation>
    <scope>NUCLEOTIDE SEQUENCE [LARGE SCALE GENOMIC DNA]</scope>
    <source>
        <strain evidence="6 7">JEL0888</strain>
    </source>
</reference>
<protein>
    <submittedName>
        <fullName evidence="6">Uncharacterized protein</fullName>
    </submittedName>
</protein>
<proteinExistence type="inferred from homology"/>
<feature type="transmembrane region" description="Helical" evidence="5">
    <location>
        <begin position="105"/>
        <end position="123"/>
    </location>
</feature>
<feature type="transmembrane region" description="Helical" evidence="5">
    <location>
        <begin position="158"/>
        <end position="176"/>
    </location>
</feature>
<evidence type="ECO:0000256" key="3">
    <source>
        <dbReference type="ARBA" id="ARBA00022989"/>
    </source>
</evidence>
<dbReference type="EMBL" id="JADGIZ020000023">
    <property type="protein sequence ID" value="KAL2915480.1"/>
    <property type="molecule type" value="Genomic_DNA"/>
</dbReference>
<feature type="transmembrane region" description="Helical" evidence="5">
    <location>
        <begin position="188"/>
        <end position="206"/>
    </location>
</feature>
<evidence type="ECO:0000256" key="4">
    <source>
        <dbReference type="ARBA" id="ARBA00023136"/>
    </source>
</evidence>
<feature type="transmembrane region" description="Helical" evidence="5">
    <location>
        <begin position="251"/>
        <end position="269"/>
    </location>
</feature>
<keyword evidence="4 5" id="KW-0472">Membrane</keyword>
<dbReference type="PANTHER" id="PTHR23291">
    <property type="entry name" value="BAX INHIBITOR-RELATED"/>
    <property type="match status" value="1"/>
</dbReference>
<feature type="transmembrane region" description="Helical" evidence="5">
    <location>
        <begin position="212"/>
        <end position="230"/>
    </location>
</feature>
<dbReference type="Proteomes" id="UP001527925">
    <property type="component" value="Unassembled WGS sequence"/>
</dbReference>
<comment type="caution">
    <text evidence="6">The sequence shown here is derived from an EMBL/GenBank/DDBJ whole genome shotgun (WGS) entry which is preliminary data.</text>
</comment>
<organism evidence="6 7">
    <name type="scientific">Polyrhizophydium stewartii</name>
    <dbReference type="NCBI Taxonomy" id="2732419"/>
    <lineage>
        <taxon>Eukaryota</taxon>
        <taxon>Fungi</taxon>
        <taxon>Fungi incertae sedis</taxon>
        <taxon>Chytridiomycota</taxon>
        <taxon>Chytridiomycota incertae sedis</taxon>
        <taxon>Chytridiomycetes</taxon>
        <taxon>Rhizophydiales</taxon>
        <taxon>Rhizophydiales incertae sedis</taxon>
        <taxon>Polyrhizophydium</taxon>
    </lineage>
</organism>
<name>A0ABR4N7K1_9FUNG</name>
<comment type="subcellular location">
    <subcellularLocation>
        <location evidence="1">Membrane</location>
        <topology evidence="1">Multi-pass membrane protein</topology>
    </subcellularLocation>
</comment>
<evidence type="ECO:0000256" key="5">
    <source>
        <dbReference type="RuleBase" id="RU004379"/>
    </source>
</evidence>
<sequence length="273" mass="29867">MSQGPFVAVPVGNPGPAAAVPSVGSNGSHDSITPLVPPPAYVADSDNDPFKVAGIPFQSERSMRMGFVRKVYAILGAQFLLTCAMSAWYMSHSAIKLWILQHPSHLWGVFIVTMVVLITLLCVRRSYPANMLLLTLFTLLEGHTVATVTTFYSTTVVLQALILTVVLFLALTAFTFQTKWDFEGMGPFLFGTLSILIVVGFVHIFVPFSSVVNLIIAVFSAILFCAYIVFDTQSILDRMSPEDYILGAIELYLDIINLFLNLLQIFGAISDSS</sequence>
<dbReference type="PANTHER" id="PTHR23291:SF50">
    <property type="entry name" value="PROTEIN LIFEGUARD 4"/>
    <property type="match status" value="1"/>
</dbReference>
<evidence type="ECO:0000313" key="6">
    <source>
        <dbReference type="EMBL" id="KAL2915480.1"/>
    </source>
</evidence>
<evidence type="ECO:0000313" key="7">
    <source>
        <dbReference type="Proteomes" id="UP001527925"/>
    </source>
</evidence>
<accession>A0ABR4N7K1</accession>
<keyword evidence="3 5" id="KW-1133">Transmembrane helix</keyword>
<dbReference type="InterPro" id="IPR006214">
    <property type="entry name" value="Bax_inhibitor_1-related"/>
</dbReference>
<feature type="transmembrane region" description="Helical" evidence="5">
    <location>
        <begin position="71"/>
        <end position="90"/>
    </location>
</feature>
<gene>
    <name evidence="6" type="ORF">HK105_204881</name>
</gene>
<evidence type="ECO:0000256" key="1">
    <source>
        <dbReference type="ARBA" id="ARBA00004141"/>
    </source>
</evidence>
<evidence type="ECO:0000256" key="2">
    <source>
        <dbReference type="ARBA" id="ARBA00022692"/>
    </source>
</evidence>
<keyword evidence="2 5" id="KW-0812">Transmembrane</keyword>
<dbReference type="Pfam" id="PF01027">
    <property type="entry name" value="Bax1-I"/>
    <property type="match status" value="1"/>
</dbReference>